<keyword evidence="4" id="KW-1185">Reference proteome</keyword>
<evidence type="ECO:0000259" key="2">
    <source>
        <dbReference type="PROSITE" id="PS50168"/>
    </source>
</evidence>
<dbReference type="Proteomes" id="UP001174909">
    <property type="component" value="Unassembled WGS sequence"/>
</dbReference>
<feature type="compositionally biased region" description="Low complexity" evidence="1">
    <location>
        <begin position="263"/>
        <end position="276"/>
    </location>
</feature>
<evidence type="ECO:0000313" key="3">
    <source>
        <dbReference type="EMBL" id="CAI8006966.1"/>
    </source>
</evidence>
<feature type="region of interest" description="Disordered" evidence="1">
    <location>
        <begin position="211"/>
        <end position="238"/>
    </location>
</feature>
<dbReference type="PROSITE" id="PS50168">
    <property type="entry name" value="DED"/>
    <property type="match status" value="1"/>
</dbReference>
<evidence type="ECO:0000256" key="1">
    <source>
        <dbReference type="SAM" id="MobiDB-lite"/>
    </source>
</evidence>
<dbReference type="GO" id="GO:0042981">
    <property type="term" value="P:regulation of apoptotic process"/>
    <property type="evidence" value="ECO:0007669"/>
    <property type="project" value="InterPro"/>
</dbReference>
<protein>
    <recommendedName>
        <fullName evidence="2">DED domain-containing protein</fullName>
    </recommendedName>
</protein>
<feature type="region of interest" description="Disordered" evidence="1">
    <location>
        <begin position="263"/>
        <end position="289"/>
    </location>
</feature>
<sequence>MDKKLIPPLDISVCVVESSHAALARDLSLREEKNRLAYEQRPMRGNNLLYAECGIERCAMDDYTKSYQQLVADIADALRPMDVEKLDWFYKESLSNRRPPAQADAPWTPLSVLRGLEEAGVFSSERPEGLAAAMLEVKREDQEKAVKGFVEKHQGTLSSLRKRRRPVPRDEKDGPYPPRHRAKAKGLLAVVPDNTNSKEADVEDGDYVTWIPPPQIPKQGAGVASSAPQSVPAKTEGSCLDDDSYSYPYDWNCLITDSHPIVSPESSLSSTSSDGKSGSGPGSSDDDDYCYPYQSNRESWLTTASGRVTLTQKMKLTTPPLQRQIRSLENHTIASSPIKWNLKSSELVFKLHIDPLGHHSGLSATLYLQKQPKSIASSEIVTAELTLHQKSSPSVTLHQKSSPSKPKAPSQLKLFQCLLVMDMPDEHTSASSHWPWQGFL</sequence>
<dbReference type="AlphaFoldDB" id="A0AA35RAT1"/>
<comment type="caution">
    <text evidence="3">The sequence shown here is derived from an EMBL/GenBank/DDBJ whole genome shotgun (WGS) entry which is preliminary data.</text>
</comment>
<feature type="domain" description="DED" evidence="2">
    <location>
        <begin position="66"/>
        <end position="148"/>
    </location>
</feature>
<dbReference type="EMBL" id="CASHTH010000738">
    <property type="protein sequence ID" value="CAI8006966.1"/>
    <property type="molecule type" value="Genomic_DNA"/>
</dbReference>
<feature type="region of interest" description="Disordered" evidence="1">
    <location>
        <begin position="148"/>
        <end position="184"/>
    </location>
</feature>
<evidence type="ECO:0000313" key="4">
    <source>
        <dbReference type="Proteomes" id="UP001174909"/>
    </source>
</evidence>
<name>A0AA35RAT1_GEOBA</name>
<proteinExistence type="predicted"/>
<organism evidence="3 4">
    <name type="scientific">Geodia barretti</name>
    <name type="common">Barrett's horny sponge</name>
    <dbReference type="NCBI Taxonomy" id="519541"/>
    <lineage>
        <taxon>Eukaryota</taxon>
        <taxon>Metazoa</taxon>
        <taxon>Porifera</taxon>
        <taxon>Demospongiae</taxon>
        <taxon>Heteroscleromorpha</taxon>
        <taxon>Tetractinellida</taxon>
        <taxon>Astrophorina</taxon>
        <taxon>Geodiidae</taxon>
        <taxon>Geodia</taxon>
    </lineage>
</organism>
<reference evidence="3" key="1">
    <citation type="submission" date="2023-03" db="EMBL/GenBank/DDBJ databases">
        <authorList>
            <person name="Steffen K."/>
            <person name="Cardenas P."/>
        </authorList>
    </citation>
    <scope>NUCLEOTIDE SEQUENCE</scope>
</reference>
<accession>A0AA35RAT1</accession>
<gene>
    <name evidence="3" type="ORF">GBAR_LOCUS4992</name>
</gene>
<dbReference type="InterPro" id="IPR001875">
    <property type="entry name" value="DED_dom"/>
</dbReference>